<protein>
    <submittedName>
        <fullName evidence="2">Soj-like protein</fullName>
        <ecNumber evidence="2">3.6.-.-</ecNumber>
    </submittedName>
</protein>
<dbReference type="OrthoDB" id="9815116at2"/>
<dbReference type="FunFam" id="3.40.50.300:FF:000285">
    <property type="entry name" value="Sporulation initiation inhibitor Soj"/>
    <property type="match status" value="1"/>
</dbReference>
<gene>
    <name evidence="2" type="ORF">HG15A2_47860</name>
</gene>
<dbReference type="InterPro" id="IPR027417">
    <property type="entry name" value="P-loop_NTPase"/>
</dbReference>
<evidence type="ECO:0000313" key="2">
    <source>
        <dbReference type="EMBL" id="QDT01444.1"/>
    </source>
</evidence>
<dbReference type="Gene3D" id="3.40.50.300">
    <property type="entry name" value="P-loop containing nucleotide triphosphate hydrolases"/>
    <property type="match status" value="1"/>
</dbReference>
<dbReference type="EMBL" id="CP036263">
    <property type="protein sequence ID" value="QDT01444.1"/>
    <property type="molecule type" value="Genomic_DNA"/>
</dbReference>
<dbReference type="SUPFAM" id="SSF52540">
    <property type="entry name" value="P-loop containing nucleoside triphosphate hydrolases"/>
    <property type="match status" value="1"/>
</dbReference>
<keyword evidence="2" id="KW-0378">Hydrolase</keyword>
<dbReference type="RefSeq" id="WP_145063627.1">
    <property type="nucleotide sequence ID" value="NZ_CP036263.1"/>
</dbReference>
<dbReference type="EC" id="3.6.-.-" evidence="2"/>
<dbReference type="InterPro" id="IPR025669">
    <property type="entry name" value="AAA_dom"/>
</dbReference>
<dbReference type="Proteomes" id="UP000319852">
    <property type="component" value="Chromosome"/>
</dbReference>
<proteinExistence type="predicted"/>
<dbReference type="PANTHER" id="PTHR13696:SF52">
    <property type="entry name" value="PARA FAMILY PROTEIN CT_582"/>
    <property type="match status" value="1"/>
</dbReference>
<feature type="domain" description="AAA" evidence="1">
    <location>
        <begin position="1"/>
        <end position="179"/>
    </location>
</feature>
<dbReference type="AlphaFoldDB" id="A0A517N2T1"/>
<dbReference type="GO" id="GO:0016787">
    <property type="term" value="F:hydrolase activity"/>
    <property type="evidence" value="ECO:0007669"/>
    <property type="project" value="UniProtKB-KW"/>
</dbReference>
<dbReference type="Pfam" id="PF13614">
    <property type="entry name" value="AAA_31"/>
    <property type="match status" value="1"/>
</dbReference>
<evidence type="ECO:0000259" key="1">
    <source>
        <dbReference type="Pfam" id="PF13614"/>
    </source>
</evidence>
<dbReference type="KEGG" id="amob:HG15A2_47860"/>
<dbReference type="PANTHER" id="PTHR13696">
    <property type="entry name" value="P-LOOP CONTAINING NUCLEOSIDE TRIPHOSPHATE HYDROLASE"/>
    <property type="match status" value="1"/>
</dbReference>
<evidence type="ECO:0000313" key="3">
    <source>
        <dbReference type="Proteomes" id="UP000319852"/>
    </source>
</evidence>
<dbReference type="InterPro" id="IPR050678">
    <property type="entry name" value="DNA_Partitioning_ATPase"/>
</dbReference>
<organism evidence="2 3">
    <name type="scientific">Adhaeretor mobilis</name>
    <dbReference type="NCBI Taxonomy" id="1930276"/>
    <lineage>
        <taxon>Bacteria</taxon>
        <taxon>Pseudomonadati</taxon>
        <taxon>Planctomycetota</taxon>
        <taxon>Planctomycetia</taxon>
        <taxon>Pirellulales</taxon>
        <taxon>Lacipirellulaceae</taxon>
        <taxon>Adhaeretor</taxon>
    </lineage>
</organism>
<keyword evidence="3" id="KW-1185">Reference proteome</keyword>
<dbReference type="CDD" id="cd02042">
    <property type="entry name" value="ParAB_family"/>
    <property type="match status" value="1"/>
</dbReference>
<name>A0A517N2T1_9BACT</name>
<reference evidence="2 3" key="1">
    <citation type="submission" date="2019-02" db="EMBL/GenBank/DDBJ databases">
        <title>Deep-cultivation of Planctomycetes and their phenomic and genomic characterization uncovers novel biology.</title>
        <authorList>
            <person name="Wiegand S."/>
            <person name="Jogler M."/>
            <person name="Boedeker C."/>
            <person name="Pinto D."/>
            <person name="Vollmers J."/>
            <person name="Rivas-Marin E."/>
            <person name="Kohn T."/>
            <person name="Peeters S.H."/>
            <person name="Heuer A."/>
            <person name="Rast P."/>
            <person name="Oberbeckmann S."/>
            <person name="Bunk B."/>
            <person name="Jeske O."/>
            <person name="Meyerdierks A."/>
            <person name="Storesund J.E."/>
            <person name="Kallscheuer N."/>
            <person name="Luecker S."/>
            <person name="Lage O.M."/>
            <person name="Pohl T."/>
            <person name="Merkel B.J."/>
            <person name="Hornburger P."/>
            <person name="Mueller R.-W."/>
            <person name="Bruemmer F."/>
            <person name="Labrenz M."/>
            <person name="Spormann A.M."/>
            <person name="Op den Camp H."/>
            <person name="Overmann J."/>
            <person name="Amann R."/>
            <person name="Jetten M.S.M."/>
            <person name="Mascher T."/>
            <person name="Medema M.H."/>
            <person name="Devos D.P."/>
            <person name="Kaster A.-K."/>
            <person name="Ovreas L."/>
            <person name="Rohde M."/>
            <person name="Galperin M.Y."/>
            <person name="Jogler C."/>
        </authorList>
    </citation>
    <scope>NUCLEOTIDE SEQUENCE [LARGE SCALE GENOMIC DNA]</scope>
    <source>
        <strain evidence="2 3">HG15A2</strain>
    </source>
</reference>
<sequence>MRSIAIINQKGGVGKTTSAVNLSAALAEAGYRVGLIDLDPQAHASLHLGVGPAPGEADPKPTTYQLLTGDVPLDEVWQPVGENLLVASSHIDLAAAEVELAGVVGREVILRDALAEMKQDLDFVLIDCPPSLGILTLNALSAVDDVFLPLQPHYLALHGLSKLLQTIDLVRRRLNDRLKLAGVVRCLYESGTRLAAEVSDDVAAFFQEAATGNTAWSDVRLFETPIRRNIRLAEAPSHEQSIFQYAPQSAGAEDYAQLAKEVIALYADVVNPSAKSSILPLAA</sequence>
<accession>A0A517N2T1</accession>